<evidence type="ECO:0000256" key="3">
    <source>
        <dbReference type="ARBA" id="ARBA00023163"/>
    </source>
</evidence>
<keyword evidence="2" id="KW-0238">DNA-binding</keyword>
<proteinExistence type="predicted"/>
<evidence type="ECO:0000256" key="1">
    <source>
        <dbReference type="ARBA" id="ARBA00023015"/>
    </source>
</evidence>
<dbReference type="Proteomes" id="UP000478636">
    <property type="component" value="Unassembled WGS sequence"/>
</dbReference>
<dbReference type="Gene3D" id="1.10.10.60">
    <property type="entry name" value="Homeodomain-like"/>
    <property type="match status" value="1"/>
</dbReference>
<dbReference type="AlphaFoldDB" id="A0A6L7AB44"/>
<dbReference type="RefSeq" id="WP_029509040.1">
    <property type="nucleotide sequence ID" value="NZ_CP016598.1"/>
</dbReference>
<dbReference type="GO" id="GO:0003677">
    <property type="term" value="F:DNA binding"/>
    <property type="evidence" value="ECO:0007669"/>
    <property type="project" value="UniProtKB-UniRule"/>
</dbReference>
<dbReference type="PROSITE" id="PS50977">
    <property type="entry name" value="HTH_TETR_2"/>
    <property type="match status" value="1"/>
</dbReference>
<organism evidence="4 5">
    <name type="scientific">Leuconostoc lactis</name>
    <dbReference type="NCBI Taxonomy" id="1246"/>
    <lineage>
        <taxon>Bacteria</taxon>
        <taxon>Bacillati</taxon>
        <taxon>Bacillota</taxon>
        <taxon>Bacilli</taxon>
        <taxon>Lactobacillales</taxon>
        <taxon>Lactobacillaceae</taxon>
        <taxon>Leuconostoc</taxon>
    </lineage>
</organism>
<reference evidence="4 5" key="1">
    <citation type="submission" date="2019-12" db="EMBL/GenBank/DDBJ databases">
        <title>Complete genome sequence of Leuconostoc lactis strain AVN1 provides insights into metabolic potential.</title>
        <authorList>
            <person name="Besrour N."/>
            <person name="Najjari A."/>
            <person name="Fhoula I."/>
            <person name="Jaballah S."/>
            <person name="Klibi N."/>
            <person name="Ouzari H.I."/>
        </authorList>
    </citation>
    <scope>NUCLEOTIDE SEQUENCE [LARGE SCALE GENOMIC DNA]</scope>
    <source>
        <strain evidence="4 5">AVN1</strain>
    </source>
</reference>
<dbReference type="InterPro" id="IPR009057">
    <property type="entry name" value="Homeodomain-like_sf"/>
</dbReference>
<protein>
    <submittedName>
        <fullName evidence="4">TetR family transcriptional regulator</fullName>
    </submittedName>
</protein>
<dbReference type="InterPro" id="IPR001647">
    <property type="entry name" value="HTH_TetR"/>
</dbReference>
<evidence type="ECO:0000313" key="4">
    <source>
        <dbReference type="EMBL" id="MWN20733.1"/>
    </source>
</evidence>
<dbReference type="PANTHER" id="PTHR47506:SF1">
    <property type="entry name" value="HTH-TYPE TRANSCRIPTIONAL REGULATOR YJDC"/>
    <property type="match status" value="1"/>
</dbReference>
<dbReference type="PANTHER" id="PTHR47506">
    <property type="entry name" value="TRANSCRIPTIONAL REGULATORY PROTEIN"/>
    <property type="match status" value="1"/>
</dbReference>
<keyword evidence="3" id="KW-0804">Transcription</keyword>
<accession>A0A6L7AB44</accession>
<dbReference type="EMBL" id="WSZI01000013">
    <property type="protein sequence ID" value="MWN20733.1"/>
    <property type="molecule type" value="Genomic_DNA"/>
</dbReference>
<comment type="caution">
    <text evidence="4">The sequence shown here is derived from an EMBL/GenBank/DDBJ whole genome shotgun (WGS) entry which is preliminary data.</text>
</comment>
<gene>
    <name evidence="4" type="ORF">GQS40_03475</name>
</gene>
<keyword evidence="1" id="KW-0805">Transcription regulation</keyword>
<evidence type="ECO:0000313" key="5">
    <source>
        <dbReference type="Proteomes" id="UP000478636"/>
    </source>
</evidence>
<dbReference type="SUPFAM" id="SSF46689">
    <property type="entry name" value="Homeodomain-like"/>
    <property type="match status" value="1"/>
</dbReference>
<name>A0A6L7AB44_LEULA</name>
<dbReference type="Pfam" id="PF00440">
    <property type="entry name" value="TetR_N"/>
    <property type="match status" value="1"/>
</dbReference>
<dbReference type="KEGG" id="llf:BCR17_01990"/>
<evidence type="ECO:0000256" key="2">
    <source>
        <dbReference type="ARBA" id="ARBA00023125"/>
    </source>
</evidence>
<sequence>MGRKTSFDHDVVMLQMSQVFARFGYAGTALDDLVAATGVLRGSLYRAFGSKQGMFIACLTAGLAKQPQSELTWRLILVALLELTQTSTAVRTLIQKWYREQEATTVLAQLGQQLLNQSGILKEALPDGKHS</sequence>